<dbReference type="FunFam" id="3.40.50.1000:FF:000028">
    <property type="entry name" value="Calcium-transporting P-type ATPase, putative"/>
    <property type="match status" value="1"/>
</dbReference>
<comment type="subcellular location">
    <subcellularLocation>
        <location evidence="1">Membrane</location>
        <topology evidence="1">Multi-pass membrane protein</topology>
    </subcellularLocation>
</comment>
<dbReference type="SUPFAM" id="SSF81665">
    <property type="entry name" value="Calcium ATPase, transmembrane domain M"/>
    <property type="match status" value="1"/>
</dbReference>
<dbReference type="InterPro" id="IPR023298">
    <property type="entry name" value="ATPase_P-typ_TM_dom_sf"/>
</dbReference>
<feature type="transmembrane region" description="Helical" evidence="9">
    <location>
        <begin position="645"/>
        <end position="666"/>
    </location>
</feature>
<feature type="transmembrane region" description="Helical" evidence="9">
    <location>
        <begin position="236"/>
        <end position="254"/>
    </location>
</feature>
<dbReference type="InterPro" id="IPR018303">
    <property type="entry name" value="ATPase_P-typ_P_site"/>
</dbReference>
<dbReference type="InterPro" id="IPR036412">
    <property type="entry name" value="HAD-like_sf"/>
</dbReference>
<evidence type="ECO:0000256" key="9">
    <source>
        <dbReference type="SAM" id="Phobius"/>
    </source>
</evidence>
<sequence length="851" mass="93390">MNVNTQPGMSLGLSETQAQAKIAREGFNELPSSKPRNLFAIALGVVREPMFLLLVACGTLYLILGDLQEGVMLLGFVFVIMGIELYQEKKTEKALDALKDLASPRALVIRDGSEKRIAGREVVTDDIIILQEGDRVPADATVLTSVNLLADESLLTGESVPVRKNEWDSHLEKTHPGGDDLPFVYSGSLIVQGNGMAKVTATGMNTEIGRIGKALESVMPEDTKLKREMGSLIKKLALIGIFLCLLVIAVYTISRGDLLKGFLAGLTLAMAMLPEEFPVVLAVFMALGAWRMSKQRVLTRRPAAIETLGSATVLCSDKTGTLTQNKMTVAWLYNGSEFFSLADDKSFPGNFHEIFEYGMLSSQTNPFDPMEKAILKMSELHLNGTDHIHTDWEMLKEYPLSKDLLAMSRVFRQTGKDEKTIAAKGAPEAIFDLCHLDEQQQRELASAVEHLAEKGLRVLGVGKARIESSDLPDIQHDFDFEFVGLIGLSDPIRPNVSEAVAECHRAGIRVIMITGDYPITAMNIAKEIGLQNHEVCITGQELQVMSETELCEKIQHINVFARVVPEQKLKIVNALKKNNEIVAMTGDGVNDAPALKAANIGIAMGEKGTDVAREASSLVLMDDNFASIVGAVRMGRRIFDNLQKALGYIFAIHVPIAGLSLIPIFFADLPLILWPVHIVFMELIIDPACSIIFEAEKEEANVMSRPPAKFDEPFFGGRKILLSCLQGVGVLIIVMAIYGLGLSQGYSEKEVRTFCFITLISSNIAVILSNRSWTRNIFQILNTPNPTVKWVVGGAILFLALVLNIPFLTGIFLFEKVDLLEISICAAAGLLSITGFEIFKLVANRSKRELW</sequence>
<dbReference type="InterPro" id="IPR001757">
    <property type="entry name" value="P_typ_ATPase"/>
</dbReference>
<evidence type="ECO:0000256" key="4">
    <source>
        <dbReference type="ARBA" id="ARBA00022741"/>
    </source>
</evidence>
<evidence type="ECO:0000313" key="12">
    <source>
        <dbReference type="Proteomes" id="UP000539642"/>
    </source>
</evidence>
<gene>
    <name evidence="11" type="ORF">HNQ81_002158</name>
</gene>
<feature type="transmembrane region" description="Helical" evidence="9">
    <location>
        <begin position="720"/>
        <end position="739"/>
    </location>
</feature>
<dbReference type="SUPFAM" id="SSF81660">
    <property type="entry name" value="Metal cation-transporting ATPase, ATP-binding domain N"/>
    <property type="match status" value="1"/>
</dbReference>
<evidence type="ECO:0000256" key="5">
    <source>
        <dbReference type="ARBA" id="ARBA00022840"/>
    </source>
</evidence>
<feature type="transmembrane region" description="Helical" evidence="9">
    <location>
        <begin position="820"/>
        <end position="843"/>
    </location>
</feature>
<evidence type="ECO:0000256" key="3">
    <source>
        <dbReference type="ARBA" id="ARBA00022692"/>
    </source>
</evidence>
<dbReference type="Pfam" id="PF00702">
    <property type="entry name" value="Hydrolase"/>
    <property type="match status" value="1"/>
</dbReference>
<dbReference type="PRINTS" id="PR00119">
    <property type="entry name" value="CATATPASE"/>
</dbReference>
<dbReference type="Pfam" id="PF00690">
    <property type="entry name" value="Cation_ATPase_N"/>
    <property type="match status" value="1"/>
</dbReference>
<keyword evidence="8 9" id="KW-0472">Membrane</keyword>
<feature type="transmembrane region" description="Helical" evidence="9">
    <location>
        <begin position="266"/>
        <end position="290"/>
    </location>
</feature>
<dbReference type="SFLD" id="SFLDG00002">
    <property type="entry name" value="C1.7:_P-type_atpase_like"/>
    <property type="match status" value="1"/>
</dbReference>
<name>A0A840UUF1_9BACT</name>
<keyword evidence="5" id="KW-0067">ATP-binding</keyword>
<dbReference type="InterPro" id="IPR023214">
    <property type="entry name" value="HAD_sf"/>
</dbReference>
<dbReference type="SFLD" id="SFLDF00027">
    <property type="entry name" value="p-type_atpase"/>
    <property type="match status" value="1"/>
</dbReference>
<dbReference type="InterPro" id="IPR004014">
    <property type="entry name" value="ATPase_P-typ_cation-transptr_N"/>
</dbReference>
<dbReference type="EMBL" id="JACHEO010000011">
    <property type="protein sequence ID" value="MBB5348423.1"/>
    <property type="molecule type" value="Genomic_DNA"/>
</dbReference>
<dbReference type="InterPro" id="IPR008250">
    <property type="entry name" value="ATPase_P-typ_transduc_dom_A_sf"/>
</dbReference>
<dbReference type="Gene3D" id="3.40.1110.10">
    <property type="entry name" value="Calcium-transporting ATPase, cytoplasmic domain N"/>
    <property type="match status" value="1"/>
</dbReference>
<evidence type="ECO:0000256" key="1">
    <source>
        <dbReference type="ARBA" id="ARBA00004141"/>
    </source>
</evidence>
<keyword evidence="7 9" id="KW-1133">Transmembrane helix</keyword>
<proteinExistence type="inferred from homology"/>
<dbReference type="Gene3D" id="2.70.150.10">
    <property type="entry name" value="Calcium-transporting ATPase, cytoplasmic transduction domain A"/>
    <property type="match status" value="1"/>
</dbReference>
<reference evidence="11 12" key="1">
    <citation type="submission" date="2020-08" db="EMBL/GenBank/DDBJ databases">
        <title>Genomic Encyclopedia of Type Strains, Phase IV (KMG-IV): sequencing the most valuable type-strain genomes for metagenomic binning, comparative biology and taxonomic classification.</title>
        <authorList>
            <person name="Goeker M."/>
        </authorList>
    </citation>
    <scope>NUCLEOTIDE SEQUENCE [LARGE SCALE GENOMIC DNA]</scope>
    <source>
        <strain evidence="11 12">DSM 28570</strain>
    </source>
</reference>
<comment type="similarity">
    <text evidence="2">Belongs to the cation transport ATPase (P-type) (TC 3.A.3) family. Type IIA subfamily.</text>
</comment>
<keyword evidence="6" id="KW-1278">Translocase</keyword>
<dbReference type="InterPro" id="IPR023299">
    <property type="entry name" value="ATPase_P-typ_cyto_dom_N"/>
</dbReference>
<dbReference type="AlphaFoldDB" id="A0A840UUF1"/>
<feature type="transmembrane region" description="Helical" evidence="9">
    <location>
        <begin position="70"/>
        <end position="86"/>
    </location>
</feature>
<dbReference type="FunFam" id="3.40.50.1000:FF:000001">
    <property type="entry name" value="Phospholipid-transporting ATPase IC"/>
    <property type="match status" value="1"/>
</dbReference>
<dbReference type="InterPro" id="IPR044492">
    <property type="entry name" value="P_typ_ATPase_HD_dom"/>
</dbReference>
<dbReference type="PRINTS" id="PR00120">
    <property type="entry name" value="HATPASE"/>
</dbReference>
<keyword evidence="4" id="KW-0547">Nucleotide-binding</keyword>
<organism evidence="11 12">
    <name type="scientific">Desulfoprunum benzoelyticum</name>
    <dbReference type="NCBI Taxonomy" id="1506996"/>
    <lineage>
        <taxon>Bacteria</taxon>
        <taxon>Pseudomonadati</taxon>
        <taxon>Thermodesulfobacteriota</taxon>
        <taxon>Desulfobulbia</taxon>
        <taxon>Desulfobulbales</taxon>
        <taxon>Desulfobulbaceae</taxon>
        <taxon>Desulfoprunum</taxon>
    </lineage>
</organism>
<feature type="transmembrane region" description="Helical" evidence="9">
    <location>
        <begin position="672"/>
        <end position="693"/>
    </location>
</feature>
<keyword evidence="12" id="KW-1185">Reference proteome</keyword>
<evidence type="ECO:0000256" key="6">
    <source>
        <dbReference type="ARBA" id="ARBA00022967"/>
    </source>
</evidence>
<dbReference type="PROSITE" id="PS00154">
    <property type="entry name" value="ATPASE_E1_E2"/>
    <property type="match status" value="1"/>
</dbReference>
<dbReference type="Gene3D" id="1.20.1110.10">
    <property type="entry name" value="Calcium-transporting ATPase, transmembrane domain"/>
    <property type="match status" value="2"/>
</dbReference>
<evidence type="ECO:0000256" key="2">
    <source>
        <dbReference type="ARBA" id="ARBA00005675"/>
    </source>
</evidence>
<feature type="transmembrane region" description="Helical" evidence="9">
    <location>
        <begin position="38"/>
        <end position="64"/>
    </location>
</feature>
<dbReference type="SUPFAM" id="SSF81653">
    <property type="entry name" value="Calcium ATPase, transduction domain A"/>
    <property type="match status" value="1"/>
</dbReference>
<comment type="caution">
    <text evidence="11">The sequence shown here is derived from an EMBL/GenBank/DDBJ whole genome shotgun (WGS) entry which is preliminary data.</text>
</comment>
<dbReference type="PANTHER" id="PTHR42861">
    <property type="entry name" value="CALCIUM-TRANSPORTING ATPASE"/>
    <property type="match status" value="1"/>
</dbReference>
<dbReference type="Pfam" id="PF00122">
    <property type="entry name" value="E1-E2_ATPase"/>
    <property type="match status" value="1"/>
</dbReference>
<dbReference type="SMART" id="SM00831">
    <property type="entry name" value="Cation_ATPase_N"/>
    <property type="match status" value="1"/>
</dbReference>
<dbReference type="Gene3D" id="3.40.50.1000">
    <property type="entry name" value="HAD superfamily/HAD-like"/>
    <property type="match status" value="1"/>
</dbReference>
<protein>
    <submittedName>
        <fullName evidence="11">Ca2+-transporting ATPase</fullName>
    </submittedName>
</protein>
<feature type="transmembrane region" description="Helical" evidence="9">
    <location>
        <begin position="751"/>
        <end position="769"/>
    </location>
</feature>
<dbReference type="SUPFAM" id="SSF56784">
    <property type="entry name" value="HAD-like"/>
    <property type="match status" value="1"/>
</dbReference>
<evidence type="ECO:0000259" key="10">
    <source>
        <dbReference type="SMART" id="SM00831"/>
    </source>
</evidence>
<keyword evidence="3 9" id="KW-0812">Transmembrane</keyword>
<dbReference type="SFLD" id="SFLDS00003">
    <property type="entry name" value="Haloacid_Dehalogenase"/>
    <property type="match status" value="1"/>
</dbReference>
<accession>A0A840UUF1</accession>
<evidence type="ECO:0000256" key="7">
    <source>
        <dbReference type="ARBA" id="ARBA00022989"/>
    </source>
</evidence>
<dbReference type="GO" id="GO:0005524">
    <property type="term" value="F:ATP binding"/>
    <property type="evidence" value="ECO:0007669"/>
    <property type="project" value="UniProtKB-KW"/>
</dbReference>
<dbReference type="RefSeq" id="WP_183351146.1">
    <property type="nucleotide sequence ID" value="NZ_JACHEO010000011.1"/>
</dbReference>
<dbReference type="InterPro" id="IPR006068">
    <property type="entry name" value="ATPase_P-typ_cation-transptr_C"/>
</dbReference>
<evidence type="ECO:0000313" key="11">
    <source>
        <dbReference type="EMBL" id="MBB5348423.1"/>
    </source>
</evidence>
<dbReference type="Pfam" id="PF00689">
    <property type="entry name" value="Cation_ATPase_C"/>
    <property type="match status" value="1"/>
</dbReference>
<feature type="domain" description="Cation-transporting P-type ATPase N-terminal" evidence="10">
    <location>
        <begin position="2"/>
        <end position="66"/>
    </location>
</feature>
<dbReference type="GO" id="GO:0016887">
    <property type="term" value="F:ATP hydrolysis activity"/>
    <property type="evidence" value="ECO:0007669"/>
    <property type="project" value="InterPro"/>
</dbReference>
<dbReference type="Proteomes" id="UP000539642">
    <property type="component" value="Unassembled WGS sequence"/>
</dbReference>
<dbReference type="InterPro" id="IPR059000">
    <property type="entry name" value="ATPase_P-type_domA"/>
</dbReference>
<evidence type="ECO:0000256" key="8">
    <source>
        <dbReference type="ARBA" id="ARBA00023136"/>
    </source>
</evidence>
<feature type="transmembrane region" description="Helical" evidence="9">
    <location>
        <begin position="790"/>
        <end position="814"/>
    </location>
</feature>
<dbReference type="NCBIfam" id="TIGR01494">
    <property type="entry name" value="ATPase_P-type"/>
    <property type="match status" value="2"/>
</dbReference>
<dbReference type="GO" id="GO:0016020">
    <property type="term" value="C:membrane"/>
    <property type="evidence" value="ECO:0007669"/>
    <property type="project" value="UniProtKB-SubCell"/>
</dbReference>